<gene>
    <name evidence="1" type="ORF">HMPREF3213_01757</name>
</gene>
<dbReference type="EMBL" id="LRPN01000057">
    <property type="protein sequence ID" value="KWZ82477.1"/>
    <property type="molecule type" value="Genomic_DNA"/>
</dbReference>
<dbReference type="AlphaFoldDB" id="A0A133KSH4"/>
<dbReference type="Proteomes" id="UP000070376">
    <property type="component" value="Unassembled WGS sequence"/>
</dbReference>
<feature type="non-terminal residue" evidence="1">
    <location>
        <position position="1"/>
    </location>
</feature>
<sequence>RCIRARNVLLNLPKGQKELHPGSKCPTWGLVNESDSEFVPNLSASSFSKYRRIHL</sequence>
<accession>A0A133KSH4</accession>
<evidence type="ECO:0000313" key="1">
    <source>
        <dbReference type="EMBL" id="KWZ82477.1"/>
    </source>
</evidence>
<evidence type="ECO:0000313" key="2">
    <source>
        <dbReference type="Proteomes" id="UP000070376"/>
    </source>
</evidence>
<organism evidence="1 2">
    <name type="scientific">Heyndrickxia coagulans</name>
    <name type="common">Weizmannia coagulans</name>
    <dbReference type="NCBI Taxonomy" id="1398"/>
    <lineage>
        <taxon>Bacteria</taxon>
        <taxon>Bacillati</taxon>
        <taxon>Bacillota</taxon>
        <taxon>Bacilli</taxon>
        <taxon>Bacillales</taxon>
        <taxon>Bacillaceae</taxon>
        <taxon>Heyndrickxia</taxon>
    </lineage>
</organism>
<name>A0A133KSH4_HEYCO</name>
<comment type="caution">
    <text evidence="1">The sequence shown here is derived from an EMBL/GenBank/DDBJ whole genome shotgun (WGS) entry which is preliminary data.</text>
</comment>
<protein>
    <submittedName>
        <fullName evidence="1">Uncharacterized protein</fullName>
    </submittedName>
</protein>
<dbReference type="PATRIC" id="fig|1398.22.peg.1764"/>
<reference evidence="2" key="1">
    <citation type="submission" date="2016-01" db="EMBL/GenBank/DDBJ databases">
        <authorList>
            <person name="Mitreva M."/>
            <person name="Pepin K.H."/>
            <person name="Mihindukulasuriya K.A."/>
            <person name="Fulton R."/>
            <person name="Fronick C."/>
            <person name="O'Laughlin M."/>
            <person name="Miner T."/>
            <person name="Herter B."/>
            <person name="Rosa B.A."/>
            <person name="Cordes M."/>
            <person name="Tomlinson C."/>
            <person name="Wollam A."/>
            <person name="Palsikar V.B."/>
            <person name="Mardis E.R."/>
            <person name="Wilson R.K."/>
        </authorList>
    </citation>
    <scope>NUCLEOTIDE SEQUENCE [LARGE SCALE GENOMIC DNA]</scope>
    <source>
        <strain evidence="2">GED7749B</strain>
    </source>
</reference>
<proteinExistence type="predicted"/>